<dbReference type="EMBL" id="JAAEDH010000033">
    <property type="protein sequence ID" value="MBR0657401.1"/>
    <property type="molecule type" value="Genomic_DNA"/>
</dbReference>
<dbReference type="Pfam" id="PF13692">
    <property type="entry name" value="Glyco_trans_1_4"/>
    <property type="match status" value="1"/>
</dbReference>
<dbReference type="CDD" id="cd03809">
    <property type="entry name" value="GT4_MtfB-like"/>
    <property type="match status" value="1"/>
</dbReference>
<accession>A0AAF1KNC2</accession>
<proteinExistence type="predicted"/>
<evidence type="ECO:0000256" key="1">
    <source>
        <dbReference type="ARBA" id="ARBA00022679"/>
    </source>
</evidence>
<dbReference type="GO" id="GO:0016757">
    <property type="term" value="F:glycosyltransferase activity"/>
    <property type="evidence" value="ECO:0007669"/>
    <property type="project" value="TreeGrafter"/>
</dbReference>
<reference evidence="2" key="1">
    <citation type="submission" date="2020-01" db="EMBL/GenBank/DDBJ databases">
        <authorList>
            <person name="Rat A."/>
        </authorList>
    </citation>
    <scope>NUCLEOTIDE SEQUENCE</scope>
    <source>
        <strain evidence="2">LMG 28251</strain>
    </source>
</reference>
<comment type="caution">
    <text evidence="2">The sequence shown here is derived from an EMBL/GenBank/DDBJ whole genome shotgun (WGS) entry which is preliminary data.</text>
</comment>
<dbReference type="SUPFAM" id="SSF53756">
    <property type="entry name" value="UDP-Glycosyltransferase/glycogen phosphorylase"/>
    <property type="match status" value="1"/>
</dbReference>
<evidence type="ECO:0000313" key="3">
    <source>
        <dbReference type="Proteomes" id="UP001196068"/>
    </source>
</evidence>
<gene>
    <name evidence="2" type="ORF">GXW79_20160</name>
</gene>
<reference evidence="2" key="2">
    <citation type="journal article" date="2021" name="Syst. Appl. Microbiol.">
        <title>Roseomonas hellenica sp. nov., isolated from roots of wild-growing Alkanna tinctoria.</title>
        <authorList>
            <person name="Rat A."/>
            <person name="Naranjo H.D."/>
            <person name="Lebbe L."/>
            <person name="Cnockaert M."/>
            <person name="Krigas N."/>
            <person name="Grigoriadou K."/>
            <person name="Maloupa E."/>
            <person name="Willems A."/>
        </authorList>
    </citation>
    <scope>NUCLEOTIDE SEQUENCE</scope>
    <source>
        <strain evidence="2">LMG 28251</strain>
    </source>
</reference>
<dbReference type="PANTHER" id="PTHR46401:SF2">
    <property type="entry name" value="GLYCOSYLTRANSFERASE WBBK-RELATED"/>
    <property type="match status" value="1"/>
</dbReference>
<organism evidence="2 3">
    <name type="scientific">Plastoroseomonas arctica</name>
    <dbReference type="NCBI Taxonomy" id="1509237"/>
    <lineage>
        <taxon>Bacteria</taxon>
        <taxon>Pseudomonadati</taxon>
        <taxon>Pseudomonadota</taxon>
        <taxon>Alphaproteobacteria</taxon>
        <taxon>Acetobacterales</taxon>
        <taxon>Acetobacteraceae</taxon>
        <taxon>Plastoroseomonas</taxon>
    </lineage>
</organism>
<protein>
    <submittedName>
        <fullName evidence="2">Glycosyltransferase family 4 protein</fullName>
    </submittedName>
</protein>
<dbReference type="Proteomes" id="UP001196068">
    <property type="component" value="Unassembled WGS sequence"/>
</dbReference>
<dbReference type="Gene3D" id="3.40.50.2000">
    <property type="entry name" value="Glycogen Phosphorylase B"/>
    <property type="match status" value="2"/>
</dbReference>
<name>A0AAF1KNC2_9PROT</name>
<dbReference type="RefSeq" id="WP_211876263.1">
    <property type="nucleotide sequence ID" value="NZ_JAAEDH010000033.1"/>
</dbReference>
<keyword evidence="1" id="KW-0808">Transferase</keyword>
<dbReference type="PANTHER" id="PTHR46401">
    <property type="entry name" value="GLYCOSYLTRANSFERASE WBBK-RELATED"/>
    <property type="match status" value="1"/>
</dbReference>
<dbReference type="GO" id="GO:0009103">
    <property type="term" value="P:lipopolysaccharide biosynthetic process"/>
    <property type="evidence" value="ECO:0007669"/>
    <property type="project" value="TreeGrafter"/>
</dbReference>
<dbReference type="AlphaFoldDB" id="A0AAF1KNC2"/>
<evidence type="ECO:0000313" key="2">
    <source>
        <dbReference type="EMBL" id="MBR0657401.1"/>
    </source>
</evidence>
<keyword evidence="3" id="KW-1185">Reference proteome</keyword>
<sequence length="391" mass="40682">MSEAGQVLRVAAHDAPRATAPRPGLDGDAATDSLVINGRFLTQPVTGVQRFATEILNGLDQLAAAGAIRIGDILTPRSDAPPQRPGHLGLRATGRLRGNAWEQVELAPAADGAMILNLGNTGPLRAGRRQIVVIHDAGAFDTPESYSLPFRLWYRSLHRGLALLGARIVTVSAFSRTRLAERLRIPAERIAVMGEGADHMLRAPADPAALDRHGLRPGGYALAVGSRAQHKNLGALSASAQLLAARGMTLAIVGSLDASVFRQGADGVDFPALALGRVSDAELRALYESAACLLFPSRYEGYGLPPVEAMACGCPVLAAPGHAVEEICGDAALYADCATPAGPAAALARLLDETGLAADLRARGLQRAQPLRWENAAAGLAAIIRQAGASA</sequence>